<dbReference type="Pfam" id="PF18738">
    <property type="entry name" value="HEPN_DZIP3"/>
    <property type="match status" value="1"/>
</dbReference>
<evidence type="ECO:0000259" key="1">
    <source>
        <dbReference type="Pfam" id="PF18738"/>
    </source>
</evidence>
<organism evidence="2 3">
    <name type="scientific">Lingula anatina</name>
    <name type="common">Brachiopod</name>
    <name type="synonym">Lingula unguis</name>
    <dbReference type="NCBI Taxonomy" id="7574"/>
    <lineage>
        <taxon>Eukaryota</taxon>
        <taxon>Metazoa</taxon>
        <taxon>Spiralia</taxon>
        <taxon>Lophotrochozoa</taxon>
        <taxon>Brachiopoda</taxon>
        <taxon>Linguliformea</taxon>
        <taxon>Lingulata</taxon>
        <taxon>Lingulida</taxon>
        <taxon>Linguloidea</taxon>
        <taxon>Lingulidae</taxon>
        <taxon>Lingula</taxon>
    </lineage>
</organism>
<keyword evidence="2" id="KW-1185">Reference proteome</keyword>
<dbReference type="RefSeq" id="XP_013399512.1">
    <property type="nucleotide sequence ID" value="XM_013544058.1"/>
</dbReference>
<dbReference type="Proteomes" id="UP000085678">
    <property type="component" value="Unplaced"/>
</dbReference>
<feature type="domain" description="DZIP3-like HEPN" evidence="1">
    <location>
        <begin position="55"/>
        <end position="193"/>
    </location>
</feature>
<dbReference type="InterPro" id="IPR041249">
    <property type="entry name" value="HEPN_DZIP3"/>
</dbReference>
<dbReference type="OrthoDB" id="5958466at2759"/>
<name>A0A1S3IMT5_LINAN</name>
<dbReference type="InParanoid" id="A0A1S3IMT5"/>
<dbReference type="KEGG" id="lak:106165731"/>
<dbReference type="AlphaFoldDB" id="A0A1S3IMT5"/>
<protein>
    <submittedName>
        <fullName evidence="3">Uncharacterized protein LOC106165731</fullName>
    </submittedName>
</protein>
<dbReference type="GeneID" id="106165731"/>
<gene>
    <name evidence="3" type="primary">LOC106165731</name>
</gene>
<reference evidence="3" key="1">
    <citation type="submission" date="2025-08" db="UniProtKB">
        <authorList>
            <consortium name="RefSeq"/>
        </authorList>
    </citation>
    <scope>IDENTIFICATION</scope>
    <source>
        <tissue evidence="3">Gonads</tissue>
    </source>
</reference>
<accession>A0A1S3IMT5</accession>
<proteinExistence type="predicted"/>
<evidence type="ECO:0000313" key="3">
    <source>
        <dbReference type="RefSeq" id="XP_013399512.1"/>
    </source>
</evidence>
<sequence length="195" mass="21976">MATTAGIPPEIPRNETENYFRMQLLLEYATDVLRDVLRTQLQAAYPGLFDPNKTDKLFDVLDNQQVKHSFLLLKKRKVMNSSQMKLLYPSGTPSTTVTTQDLDITLAAVLLRNITNLNPRAKWENPPASDTSIEANIGRVKTYRNNHMHGSPGITDTTFQAEFKDLKHVLLSLSPIYSSDDYDKLLIVPLDAKGN</sequence>
<evidence type="ECO:0000313" key="2">
    <source>
        <dbReference type="Proteomes" id="UP000085678"/>
    </source>
</evidence>